<dbReference type="EMBL" id="JAGTTL010000028">
    <property type="protein sequence ID" value="KAK6300026.1"/>
    <property type="molecule type" value="Genomic_DNA"/>
</dbReference>
<gene>
    <name evidence="2" type="ORF">J4Q44_G00300590</name>
</gene>
<comment type="caution">
    <text evidence="2">The sequence shown here is derived from an EMBL/GenBank/DDBJ whole genome shotgun (WGS) entry which is preliminary data.</text>
</comment>
<feature type="region of interest" description="Disordered" evidence="1">
    <location>
        <begin position="39"/>
        <end position="58"/>
    </location>
</feature>
<sequence length="251" mass="26236">MWWPGGTHYSLILQNSNVGLYACRRELLRMDGLLEPPARANHGSAITTDTSRVGQTTPLRDTTLGLTGQSIRHLHGTVGTFTTSLGGPVIHQIVFALGPLSWGHHRIYLSGPAAPLTDVPLGTPGLSQQSAVSASASQSGQAPQQIDTSECTVHHTKWGSPASRDRHSVARGKLSAALEPSTTKSPPVSPAPGPEPKPAVDSLPAPRKEPQPAATADVKCSQDIGTSPAPPASTVLVPAQRVLQPSRHCPG</sequence>
<feature type="region of interest" description="Disordered" evidence="1">
    <location>
        <begin position="120"/>
        <end position="251"/>
    </location>
</feature>
<feature type="compositionally biased region" description="Low complexity" evidence="1">
    <location>
        <begin position="127"/>
        <end position="145"/>
    </location>
</feature>
<evidence type="ECO:0000313" key="3">
    <source>
        <dbReference type="Proteomes" id="UP001356427"/>
    </source>
</evidence>
<reference evidence="2 3" key="1">
    <citation type="submission" date="2021-04" db="EMBL/GenBank/DDBJ databases">
        <authorList>
            <person name="De Guttry C."/>
            <person name="Zahm M."/>
            <person name="Klopp C."/>
            <person name="Cabau C."/>
            <person name="Louis A."/>
            <person name="Berthelot C."/>
            <person name="Parey E."/>
            <person name="Roest Crollius H."/>
            <person name="Montfort J."/>
            <person name="Robinson-Rechavi M."/>
            <person name="Bucao C."/>
            <person name="Bouchez O."/>
            <person name="Gislard M."/>
            <person name="Lluch J."/>
            <person name="Milhes M."/>
            <person name="Lampietro C."/>
            <person name="Lopez Roques C."/>
            <person name="Donnadieu C."/>
            <person name="Braasch I."/>
            <person name="Desvignes T."/>
            <person name="Postlethwait J."/>
            <person name="Bobe J."/>
            <person name="Wedekind C."/>
            <person name="Guiguen Y."/>
        </authorList>
    </citation>
    <scope>NUCLEOTIDE SEQUENCE [LARGE SCALE GENOMIC DNA]</scope>
    <source>
        <strain evidence="2">Cs_M1</strain>
        <tissue evidence="2">Blood</tissue>
    </source>
</reference>
<feature type="compositionally biased region" description="Pro residues" evidence="1">
    <location>
        <begin position="187"/>
        <end position="197"/>
    </location>
</feature>
<dbReference type="Proteomes" id="UP001356427">
    <property type="component" value="Unassembled WGS sequence"/>
</dbReference>
<protein>
    <submittedName>
        <fullName evidence="2">Uncharacterized protein</fullName>
    </submittedName>
</protein>
<feature type="compositionally biased region" description="Polar residues" evidence="1">
    <location>
        <begin position="44"/>
        <end position="58"/>
    </location>
</feature>
<dbReference type="AlphaFoldDB" id="A0AAN8L5U9"/>
<proteinExistence type="predicted"/>
<organism evidence="2 3">
    <name type="scientific">Coregonus suidteri</name>
    <dbReference type="NCBI Taxonomy" id="861788"/>
    <lineage>
        <taxon>Eukaryota</taxon>
        <taxon>Metazoa</taxon>
        <taxon>Chordata</taxon>
        <taxon>Craniata</taxon>
        <taxon>Vertebrata</taxon>
        <taxon>Euteleostomi</taxon>
        <taxon>Actinopterygii</taxon>
        <taxon>Neopterygii</taxon>
        <taxon>Teleostei</taxon>
        <taxon>Protacanthopterygii</taxon>
        <taxon>Salmoniformes</taxon>
        <taxon>Salmonidae</taxon>
        <taxon>Coregoninae</taxon>
        <taxon>Coregonus</taxon>
    </lineage>
</organism>
<evidence type="ECO:0000313" key="2">
    <source>
        <dbReference type="EMBL" id="KAK6300026.1"/>
    </source>
</evidence>
<keyword evidence="3" id="KW-1185">Reference proteome</keyword>
<name>A0AAN8L5U9_9TELE</name>
<accession>A0AAN8L5U9</accession>
<evidence type="ECO:0000256" key="1">
    <source>
        <dbReference type="SAM" id="MobiDB-lite"/>
    </source>
</evidence>